<dbReference type="AlphaFoldDB" id="A0A2D4KSI2"/>
<organism evidence="1">
    <name type="scientific">Micrurus paraensis</name>
    <dbReference type="NCBI Taxonomy" id="1970185"/>
    <lineage>
        <taxon>Eukaryota</taxon>
        <taxon>Metazoa</taxon>
        <taxon>Chordata</taxon>
        <taxon>Craniata</taxon>
        <taxon>Vertebrata</taxon>
        <taxon>Euteleostomi</taxon>
        <taxon>Lepidosauria</taxon>
        <taxon>Squamata</taxon>
        <taxon>Bifurcata</taxon>
        <taxon>Unidentata</taxon>
        <taxon>Episquamata</taxon>
        <taxon>Toxicofera</taxon>
        <taxon>Serpentes</taxon>
        <taxon>Colubroidea</taxon>
        <taxon>Elapidae</taxon>
        <taxon>Elapinae</taxon>
        <taxon>Micrurus</taxon>
    </lineage>
</organism>
<reference evidence="1" key="1">
    <citation type="submission" date="2017-07" db="EMBL/GenBank/DDBJ databases">
        <authorList>
            <person name="Mikheyev A."/>
            <person name="Grau M."/>
        </authorList>
    </citation>
    <scope>NUCLEOTIDE SEQUENCE</scope>
    <source>
        <tissue evidence="1">Venom_gland</tissue>
    </source>
</reference>
<evidence type="ECO:0000313" key="1">
    <source>
        <dbReference type="EMBL" id="LAB11677.1"/>
    </source>
</evidence>
<dbReference type="EMBL" id="IACL01089725">
    <property type="protein sequence ID" value="LAB11677.1"/>
    <property type="molecule type" value="Transcribed_RNA"/>
</dbReference>
<reference evidence="1" key="2">
    <citation type="submission" date="2017-11" db="EMBL/GenBank/DDBJ databases">
        <title>Coralsnake Venomics: Analyses of Venom Gland Transcriptomes and Proteomes of Six Brazilian Taxa.</title>
        <authorList>
            <person name="Aird S.D."/>
            <person name="Jorge da Silva N."/>
            <person name="Qiu L."/>
            <person name="Villar-Briones A."/>
            <person name="Aparecida-Saddi V."/>
            <person name="Campos-Telles M.P."/>
            <person name="Grau M."/>
            <person name="Mikheyev A.S."/>
        </authorList>
    </citation>
    <scope>NUCLEOTIDE SEQUENCE</scope>
    <source>
        <tissue evidence="1">Venom_gland</tissue>
    </source>
</reference>
<accession>A0A2D4KSI2</accession>
<protein>
    <submittedName>
        <fullName evidence="1">Uncharacterized protein</fullName>
    </submittedName>
</protein>
<name>A0A2D4KSI2_9SAUR</name>
<sequence>MVETQRALLSQFLHNFKILSPFFQSANHFENGTVRNGIYNSAKNACRIASLAVAGVRGGGQKRQLYSSSTIKTPTPSSMHMTSSHAQKGWNFNCTVATAILPLLTTSCPHRCQGSLQPKVYSV</sequence>
<proteinExistence type="predicted"/>